<feature type="compositionally biased region" description="Low complexity" evidence="1">
    <location>
        <begin position="487"/>
        <end position="501"/>
    </location>
</feature>
<sequence>MAPLHVLILSTLPLCLAQFSIQGPSDGNRAAQSLRYSEEKGIEYSDQSASLGTGDFSIQGATDGNSNFQIQGASDGNSDFQIQGATDSNADFRIQGASDGNSNFHIQGASDGNADFQIQGATDGNANFQIQGATDGQANYQVQEPSSGNEQSSIQLGQYDANQGSQRSLQYNNPNGFKLNWKSYAHGQLSPQLQQQRPQPEPVRYTQSQAETQYATRPAPRPAPQPAPQPTHQGEERVSVQQPISYRPFDNAPAQIKQLLQFQSQIPYLNAIPEHLRYDAIAYAQPQTSAPEQPQEDPTPSRYRPNPRGHQRPKRQAQKHQGQQQQHRRIPQPSPEATPQYSTNVPSQIQQLLNFQSQIPYQNAIPEQFRYNLDTPPAPVQPFKTEVPLQNAPRIGHARSKRQTHHQQHQNQQQQPQQQYRRIPQPALEPQPHYSTNVPSQIQQLLRFQSQIPYMNAIPEQFRYNLENVPAQNPQQGAHHRGKRQAQHQQKPQQQYRRISQPAPESQPQYSTNVPPQIKQLLQFQSQIPYVNAIPEQFRYNLENVQHAPQNGAQSHQRGKREAQQHLQGENQQQYKRIPHPVPEALPQYSANLPPGIQQILKFQAETPYNIIANQIIYRPDKPYVPQPVSLPMPNYQAQTQGNIKPVTERQ</sequence>
<dbReference type="GeneID" id="107223106"/>
<feature type="compositionally biased region" description="Pro residues" evidence="1">
    <location>
        <begin position="219"/>
        <end position="229"/>
    </location>
</feature>
<organism evidence="4">
    <name type="scientific">Neodiprion lecontei</name>
    <name type="common">Redheaded pine sawfly</name>
    <dbReference type="NCBI Taxonomy" id="441921"/>
    <lineage>
        <taxon>Eukaryota</taxon>
        <taxon>Metazoa</taxon>
        <taxon>Ecdysozoa</taxon>
        <taxon>Arthropoda</taxon>
        <taxon>Hexapoda</taxon>
        <taxon>Insecta</taxon>
        <taxon>Pterygota</taxon>
        <taxon>Neoptera</taxon>
        <taxon>Endopterygota</taxon>
        <taxon>Hymenoptera</taxon>
        <taxon>Tenthredinoidea</taxon>
        <taxon>Diprionidae</taxon>
        <taxon>Diprioninae</taxon>
        <taxon>Neodiprion</taxon>
    </lineage>
</organism>
<feature type="region of interest" description="Disordered" evidence="1">
    <location>
        <begin position="189"/>
        <end position="240"/>
    </location>
</feature>
<feature type="compositionally biased region" description="Polar residues" evidence="1">
    <location>
        <begin position="503"/>
        <end position="513"/>
    </location>
</feature>
<dbReference type="InParanoid" id="A0A6J0BUX6"/>
<feature type="compositionally biased region" description="Basic residues" evidence="1">
    <location>
        <begin position="396"/>
        <end position="408"/>
    </location>
</feature>
<feature type="compositionally biased region" description="Low complexity" evidence="1">
    <location>
        <begin position="409"/>
        <end position="421"/>
    </location>
</feature>
<feature type="signal peptide" evidence="2">
    <location>
        <begin position="1"/>
        <end position="17"/>
    </location>
</feature>
<dbReference type="OrthoDB" id="7548341at2759"/>
<feature type="compositionally biased region" description="Polar residues" evidence="1">
    <location>
        <begin position="335"/>
        <end position="344"/>
    </location>
</feature>
<feature type="region of interest" description="Disordered" evidence="1">
    <location>
        <begin position="548"/>
        <end position="573"/>
    </location>
</feature>
<feature type="region of interest" description="Disordered" evidence="1">
    <location>
        <begin position="287"/>
        <end position="344"/>
    </location>
</feature>
<feature type="region of interest" description="Disordered" evidence="1">
    <location>
        <begin position="396"/>
        <end position="421"/>
    </location>
</feature>
<dbReference type="Proteomes" id="UP000829291">
    <property type="component" value="Chromosome 1"/>
</dbReference>
<accession>A0A6J0BUX6</accession>
<dbReference type="KEGG" id="nlo:107223106"/>
<feature type="compositionally biased region" description="Basic residues" evidence="1">
    <location>
        <begin position="305"/>
        <end position="318"/>
    </location>
</feature>
<keyword evidence="2" id="KW-0732">Signal</keyword>
<evidence type="ECO:0000313" key="4">
    <source>
        <dbReference type="RefSeq" id="XP_015518174.2"/>
    </source>
</evidence>
<evidence type="ECO:0000313" key="3">
    <source>
        <dbReference type="Proteomes" id="UP000829291"/>
    </source>
</evidence>
<evidence type="ECO:0000256" key="1">
    <source>
        <dbReference type="SAM" id="MobiDB-lite"/>
    </source>
</evidence>
<feature type="chain" id="PRO_5045627003" evidence="2">
    <location>
        <begin position="18"/>
        <end position="651"/>
    </location>
</feature>
<dbReference type="AlphaFoldDB" id="A0A6J0BUX6"/>
<feature type="compositionally biased region" description="Polar residues" evidence="1">
    <location>
        <begin position="287"/>
        <end position="298"/>
    </location>
</feature>
<evidence type="ECO:0000256" key="2">
    <source>
        <dbReference type="SAM" id="SignalP"/>
    </source>
</evidence>
<keyword evidence="3" id="KW-1185">Reference proteome</keyword>
<feature type="compositionally biased region" description="Polar residues" evidence="1">
    <location>
        <begin position="205"/>
        <end position="214"/>
    </location>
</feature>
<name>A0A6J0BUX6_NEOLC</name>
<protein>
    <submittedName>
        <fullName evidence="4">Mediator of RNA polymerase II transcription subunit 12</fullName>
    </submittedName>
</protein>
<feature type="region of interest" description="Disordered" evidence="1">
    <location>
        <begin position="60"/>
        <end position="79"/>
    </location>
</feature>
<gene>
    <name evidence="4" type="primary">LOC107223106</name>
</gene>
<feature type="compositionally biased region" description="Low complexity" evidence="1">
    <location>
        <begin position="189"/>
        <end position="198"/>
    </location>
</feature>
<reference evidence="4" key="1">
    <citation type="submission" date="2025-08" db="UniProtKB">
        <authorList>
            <consortium name="RefSeq"/>
        </authorList>
    </citation>
    <scope>IDENTIFICATION</scope>
    <source>
        <tissue evidence="4">Thorax and Abdomen</tissue>
    </source>
</reference>
<proteinExistence type="predicted"/>
<dbReference type="RefSeq" id="XP_015518174.2">
    <property type="nucleotide sequence ID" value="XM_015662688.2"/>
</dbReference>
<feature type="region of interest" description="Disordered" evidence="1">
    <location>
        <begin position="471"/>
        <end position="513"/>
    </location>
</feature>
<feature type="region of interest" description="Disordered" evidence="1">
    <location>
        <begin position="628"/>
        <end position="651"/>
    </location>
</feature>